<feature type="compositionally biased region" description="Basic residues" evidence="1">
    <location>
        <begin position="81"/>
        <end position="92"/>
    </location>
</feature>
<name>A0ABW7S7B0_STRTE</name>
<feature type="compositionally biased region" description="Low complexity" evidence="1">
    <location>
        <begin position="58"/>
        <end position="77"/>
    </location>
</feature>
<dbReference type="RefSeq" id="WP_398353386.1">
    <property type="nucleotide sequence ID" value="NZ_JBIQWK010000011.1"/>
</dbReference>
<evidence type="ECO:0000313" key="2">
    <source>
        <dbReference type="EMBL" id="MFI0576141.1"/>
    </source>
</evidence>
<evidence type="ECO:0000313" key="3">
    <source>
        <dbReference type="Proteomes" id="UP001610810"/>
    </source>
</evidence>
<sequence length="101" mass="10994">MRDIEADYKAAYLADYEAYARDGRTEDAARVAQILKDRFGYDVDQEQDERQEQGDGGQEPAAPETTAAARPPEAAVEPKPPAKKTTPRKAPAKKTAASGKD</sequence>
<reference evidence="2 3" key="1">
    <citation type="submission" date="2024-10" db="EMBL/GenBank/DDBJ databases">
        <authorList>
            <person name="Wannawong T."/>
            <person name="Kuncharoen N."/>
            <person name="Mhuantong W."/>
        </authorList>
    </citation>
    <scope>NUCLEOTIDE SEQUENCE [LARGE SCALE GENOMIC DNA]</scope>
    <source>
        <strain evidence="2 3">CALK1-4</strain>
    </source>
</reference>
<dbReference type="EMBL" id="JBIQWK010000011">
    <property type="protein sequence ID" value="MFI0576141.1"/>
    <property type="molecule type" value="Genomic_DNA"/>
</dbReference>
<keyword evidence="3" id="KW-1185">Reference proteome</keyword>
<feature type="region of interest" description="Disordered" evidence="1">
    <location>
        <begin position="39"/>
        <end position="101"/>
    </location>
</feature>
<accession>A0ABW7S7B0</accession>
<protein>
    <submittedName>
        <fullName evidence="2">Uncharacterized protein</fullName>
    </submittedName>
</protein>
<evidence type="ECO:0000256" key="1">
    <source>
        <dbReference type="SAM" id="MobiDB-lite"/>
    </source>
</evidence>
<comment type="caution">
    <text evidence="2">The sequence shown here is derived from an EMBL/GenBank/DDBJ whole genome shotgun (WGS) entry which is preliminary data.</text>
</comment>
<organism evidence="2 3">
    <name type="scientific">Streptomyces tendae</name>
    <dbReference type="NCBI Taxonomy" id="1932"/>
    <lineage>
        <taxon>Bacteria</taxon>
        <taxon>Bacillati</taxon>
        <taxon>Actinomycetota</taxon>
        <taxon>Actinomycetes</taxon>
        <taxon>Kitasatosporales</taxon>
        <taxon>Streptomycetaceae</taxon>
        <taxon>Streptomyces</taxon>
    </lineage>
</organism>
<dbReference type="Proteomes" id="UP001610810">
    <property type="component" value="Unassembled WGS sequence"/>
</dbReference>
<gene>
    <name evidence="2" type="ORF">ACH3YB_31395</name>
</gene>
<proteinExistence type="predicted"/>